<evidence type="ECO:0000259" key="2">
    <source>
        <dbReference type="PROSITE" id="PS51371"/>
    </source>
</evidence>
<sequence>MSSIDVTLVPTDTLLRALRVMERCGASLLPVVGEAGGLVGLVSRAHVLAAWKVDPLLPVALVMAALEGRPKQGSECPVPW</sequence>
<dbReference type="RefSeq" id="WP_267532650.1">
    <property type="nucleotide sequence ID" value="NZ_JAPNKA010000001.1"/>
</dbReference>
<comment type="caution">
    <text evidence="3">The sequence shown here is derived from an EMBL/GenBank/DDBJ whole genome shotgun (WGS) entry which is preliminary data.</text>
</comment>
<organism evidence="3 4">
    <name type="scientific">Archangium lansingense</name>
    <dbReference type="NCBI Taxonomy" id="2995310"/>
    <lineage>
        <taxon>Bacteria</taxon>
        <taxon>Pseudomonadati</taxon>
        <taxon>Myxococcota</taxon>
        <taxon>Myxococcia</taxon>
        <taxon>Myxococcales</taxon>
        <taxon>Cystobacterineae</taxon>
        <taxon>Archangiaceae</taxon>
        <taxon>Archangium</taxon>
    </lineage>
</organism>
<dbReference type="InterPro" id="IPR046342">
    <property type="entry name" value="CBS_dom_sf"/>
</dbReference>
<dbReference type="Gene3D" id="3.10.580.10">
    <property type="entry name" value="CBS-domain"/>
    <property type="match status" value="1"/>
</dbReference>
<dbReference type="SUPFAM" id="SSF54631">
    <property type="entry name" value="CBS-domain pair"/>
    <property type="match status" value="1"/>
</dbReference>
<dbReference type="InterPro" id="IPR000644">
    <property type="entry name" value="CBS_dom"/>
</dbReference>
<accession>A0ABT3ZW74</accession>
<name>A0ABT3ZW74_9BACT</name>
<keyword evidence="4" id="KW-1185">Reference proteome</keyword>
<evidence type="ECO:0000313" key="4">
    <source>
        <dbReference type="Proteomes" id="UP001207654"/>
    </source>
</evidence>
<protein>
    <submittedName>
        <fullName evidence="3">CBS domain-containing protein</fullName>
    </submittedName>
</protein>
<evidence type="ECO:0000313" key="3">
    <source>
        <dbReference type="EMBL" id="MCY1073650.1"/>
    </source>
</evidence>
<dbReference type="Pfam" id="PF00571">
    <property type="entry name" value="CBS"/>
    <property type="match status" value="1"/>
</dbReference>
<feature type="domain" description="CBS" evidence="2">
    <location>
        <begin position="1"/>
        <end position="59"/>
    </location>
</feature>
<keyword evidence="1" id="KW-0129">CBS domain</keyword>
<dbReference type="EMBL" id="JAPNKA010000001">
    <property type="protein sequence ID" value="MCY1073650.1"/>
    <property type="molecule type" value="Genomic_DNA"/>
</dbReference>
<dbReference type="PROSITE" id="PS51371">
    <property type="entry name" value="CBS"/>
    <property type="match status" value="1"/>
</dbReference>
<proteinExistence type="predicted"/>
<gene>
    <name evidence="3" type="ORF">OV287_04060</name>
</gene>
<dbReference type="Proteomes" id="UP001207654">
    <property type="component" value="Unassembled WGS sequence"/>
</dbReference>
<evidence type="ECO:0000256" key="1">
    <source>
        <dbReference type="PROSITE-ProRule" id="PRU00703"/>
    </source>
</evidence>
<reference evidence="3 4" key="1">
    <citation type="submission" date="2022-11" db="EMBL/GenBank/DDBJ databases">
        <title>Minimal conservation of predation-associated metabolite biosynthetic gene clusters underscores biosynthetic potential of Myxococcota including descriptions for ten novel species: Archangium lansinium sp. nov., Myxococcus landrumus sp. nov., Nannocystis bai.</title>
        <authorList>
            <person name="Ahearne A."/>
            <person name="Stevens C."/>
            <person name="Phillips K."/>
        </authorList>
    </citation>
    <scope>NUCLEOTIDE SEQUENCE [LARGE SCALE GENOMIC DNA]</scope>
    <source>
        <strain evidence="3 4">MIWBW</strain>
    </source>
</reference>